<evidence type="ECO:0000256" key="5">
    <source>
        <dbReference type="ARBA" id="ARBA00023239"/>
    </source>
</evidence>
<feature type="domain" description="Dihydroxy-acid/6-phosphogluconate dehydratase N-terminal" evidence="6">
    <location>
        <begin position="48"/>
        <end position="359"/>
    </location>
</feature>
<name>A0A2I8EQ70_9BURK</name>
<dbReference type="PROSITE" id="PS00886">
    <property type="entry name" value="ILVD_EDD_1"/>
    <property type="match status" value="1"/>
</dbReference>
<dbReference type="NCBIfam" id="NF004784">
    <property type="entry name" value="PRK06131.1"/>
    <property type="match status" value="1"/>
</dbReference>
<keyword evidence="5 8" id="KW-0456">Lyase</keyword>
<keyword evidence="2" id="KW-0479">Metal-binding</keyword>
<dbReference type="GO" id="GO:0004160">
    <property type="term" value="F:dihydroxy-acid dehydratase activity"/>
    <property type="evidence" value="ECO:0007669"/>
    <property type="project" value="UniProtKB-EC"/>
</dbReference>
<dbReference type="InterPro" id="IPR000581">
    <property type="entry name" value="ILV_EDD_N"/>
</dbReference>
<proteinExistence type="inferred from homology"/>
<dbReference type="InterPro" id="IPR052352">
    <property type="entry name" value="Sugar_Degrad_Dehydratases"/>
</dbReference>
<keyword evidence="4" id="KW-0411">Iron-sulfur</keyword>
<evidence type="ECO:0000256" key="4">
    <source>
        <dbReference type="ARBA" id="ARBA00023014"/>
    </source>
</evidence>
<dbReference type="Pfam" id="PF00920">
    <property type="entry name" value="ILVD_EDD_N"/>
    <property type="match status" value="1"/>
</dbReference>
<dbReference type="InterPro" id="IPR056740">
    <property type="entry name" value="ILV_EDD_C"/>
</dbReference>
<reference evidence="8 9" key="1">
    <citation type="submission" date="2018-01" db="EMBL/GenBank/DDBJ databases">
        <title>Species boundaries and ecological features among Paraburkholderia terrae DSMZ17804T, P. hospita DSMZ17164T and P. caribensis DSMZ13236T.</title>
        <authorList>
            <person name="Pratama A.A."/>
        </authorList>
    </citation>
    <scope>NUCLEOTIDE SEQUENCE [LARGE SCALE GENOMIC DNA]</scope>
    <source>
        <strain evidence="8 9">DSM 17804</strain>
    </source>
</reference>
<evidence type="ECO:0000313" key="8">
    <source>
        <dbReference type="EMBL" id="AUT61542.1"/>
    </source>
</evidence>
<dbReference type="Proteomes" id="UP000243502">
    <property type="component" value="Chromosome 2"/>
</dbReference>
<evidence type="ECO:0000259" key="6">
    <source>
        <dbReference type="Pfam" id="PF00920"/>
    </source>
</evidence>
<dbReference type="PANTHER" id="PTHR43183:SF2">
    <property type="entry name" value="DIHYDROXY-ACID DEHYDRATASE"/>
    <property type="match status" value="1"/>
</dbReference>
<sequence>MSNDQTKKRKSPDELRSHRWYGVHDLRSFGHRSRTAQMGYSREEYAGKPVIAILNTWSEMNPCHTHFKQRVEEVKRGIWQAGGFPIELPVQTLSEPFQKPTTMLYRNFLAMEAEETLRSYPADGVVLMGGCDKTTPALLMGAISMDLPTIFLPAGPMLRGNWNGATLGSGSDTWKYWADLRAGKITEEDWQGVEGGIARSPGHCMTMGTASTMTSAAEALGFTLPGFASIPAPDSRHAQMSAKTGMRIVEMVWEDLKPSDILTVKSIDNAVTTCLALSGSTNAIVHMIALARRAGIELTLDRYDSISRRTPVLANIRPTGAYLMEDFYYAGGLQAMLAELGDLIDRSQKTVNGRSLGENLEGVQIFNDDVIRRRNNPLMPDNGLAVLRGNIAPDGAVIKPGAAEPHLLVHTGRAVVFKDYNDMAARIDDDALDIDENCVIVLQHAGPVGAPGMPEWGQLPLPKKVLQKGVRDMLRISDARMSGTSYGACVLHVAPESFIGGPFALVRDGDMIELDVPQRRLNVLVSDEELARRKAEWVAPAPRFSRGYGAMHQVHVLQADKGCDFDFLQRDGASAATGEPEIH</sequence>
<dbReference type="Pfam" id="PF24877">
    <property type="entry name" value="ILV_EDD_C"/>
    <property type="match status" value="1"/>
</dbReference>
<evidence type="ECO:0000313" key="9">
    <source>
        <dbReference type="Proteomes" id="UP000243502"/>
    </source>
</evidence>
<gene>
    <name evidence="8" type="ORF">C2L65_17600</name>
</gene>
<dbReference type="Gene3D" id="3.50.30.80">
    <property type="entry name" value="IlvD/EDD C-terminal domain-like"/>
    <property type="match status" value="1"/>
</dbReference>
<dbReference type="KEGG" id="pter:C2L65_17600"/>
<protein>
    <submittedName>
        <fullName evidence="8">Dihydroxy-acid dehydratase</fullName>
        <ecNumber evidence="8">4.2.1.9</ecNumber>
    </submittedName>
</protein>
<dbReference type="SUPFAM" id="SSF52016">
    <property type="entry name" value="LeuD/IlvD-like"/>
    <property type="match status" value="1"/>
</dbReference>
<dbReference type="InterPro" id="IPR042096">
    <property type="entry name" value="Dihydro-acid_dehy_C"/>
</dbReference>
<dbReference type="FunFam" id="3.50.30.80:FF:000001">
    <property type="entry name" value="Dihydroxy-acid dehydratase"/>
    <property type="match status" value="1"/>
</dbReference>
<evidence type="ECO:0000256" key="3">
    <source>
        <dbReference type="ARBA" id="ARBA00023004"/>
    </source>
</evidence>
<evidence type="ECO:0000259" key="7">
    <source>
        <dbReference type="Pfam" id="PF24877"/>
    </source>
</evidence>
<organism evidence="8 9">
    <name type="scientific">Paraburkholderia terrae</name>
    <dbReference type="NCBI Taxonomy" id="311230"/>
    <lineage>
        <taxon>Bacteria</taxon>
        <taxon>Pseudomonadati</taxon>
        <taxon>Pseudomonadota</taxon>
        <taxon>Betaproteobacteria</taxon>
        <taxon>Burkholderiales</taxon>
        <taxon>Burkholderiaceae</taxon>
        <taxon>Paraburkholderia</taxon>
    </lineage>
</organism>
<dbReference type="EC" id="4.2.1.9" evidence="8"/>
<accession>A0A2I8EQ70</accession>
<dbReference type="InterPro" id="IPR020558">
    <property type="entry name" value="DiOHA_6PGluconate_deHydtase_CS"/>
</dbReference>
<feature type="domain" description="Dihydroxy-acid/6-phosphogluconate dehydratase C-terminal" evidence="7">
    <location>
        <begin position="369"/>
        <end position="563"/>
    </location>
</feature>
<dbReference type="InterPro" id="IPR037237">
    <property type="entry name" value="IlvD/EDD_N"/>
</dbReference>
<dbReference type="AlphaFoldDB" id="A0A2I8EQ70"/>
<dbReference type="SUPFAM" id="SSF143975">
    <property type="entry name" value="IlvD/EDD N-terminal domain-like"/>
    <property type="match status" value="1"/>
</dbReference>
<comment type="similarity">
    <text evidence="1">Belongs to the IlvD/Edd family.</text>
</comment>
<keyword evidence="3" id="KW-0408">Iron</keyword>
<dbReference type="GO" id="GO:0046872">
    <property type="term" value="F:metal ion binding"/>
    <property type="evidence" value="ECO:0007669"/>
    <property type="project" value="UniProtKB-KW"/>
</dbReference>
<dbReference type="GO" id="GO:0051536">
    <property type="term" value="F:iron-sulfur cluster binding"/>
    <property type="evidence" value="ECO:0007669"/>
    <property type="project" value="UniProtKB-KW"/>
</dbReference>
<dbReference type="EMBL" id="CP026112">
    <property type="protein sequence ID" value="AUT61542.1"/>
    <property type="molecule type" value="Genomic_DNA"/>
</dbReference>
<evidence type="ECO:0000256" key="1">
    <source>
        <dbReference type="ARBA" id="ARBA00006486"/>
    </source>
</evidence>
<dbReference type="NCBIfam" id="NF009560">
    <property type="entry name" value="PRK13017.1"/>
    <property type="match status" value="1"/>
</dbReference>
<dbReference type="RefSeq" id="WP_103254550.1">
    <property type="nucleotide sequence ID" value="NZ_CP026112.1"/>
</dbReference>
<evidence type="ECO:0000256" key="2">
    <source>
        <dbReference type="ARBA" id="ARBA00022723"/>
    </source>
</evidence>
<dbReference type="NCBIfam" id="NF009559">
    <property type="entry name" value="PRK13016.1"/>
    <property type="match status" value="1"/>
</dbReference>
<dbReference type="PANTHER" id="PTHR43183">
    <property type="entry name" value="HYPOTHETICAL DIHYDROXYACID DEHYDRATASE (EUROFUNG)-RELATED"/>
    <property type="match status" value="1"/>
</dbReference>
<dbReference type="OrthoDB" id="9807077at2"/>